<dbReference type="SUPFAM" id="SSF56672">
    <property type="entry name" value="DNA/RNA polymerases"/>
    <property type="match status" value="1"/>
</dbReference>
<dbReference type="InterPro" id="IPR005135">
    <property type="entry name" value="Endo/exonuclease/phosphatase"/>
</dbReference>
<dbReference type="InterPro" id="IPR036691">
    <property type="entry name" value="Endo/exonu/phosph_ase_sf"/>
</dbReference>
<dbReference type="GO" id="GO:0003824">
    <property type="term" value="F:catalytic activity"/>
    <property type="evidence" value="ECO:0007669"/>
    <property type="project" value="InterPro"/>
</dbReference>
<reference evidence="2 3" key="1">
    <citation type="submission" date="2018-04" db="EMBL/GenBank/DDBJ databases">
        <authorList>
            <person name="Vogel A."/>
        </authorList>
    </citation>
    <scope>NUCLEOTIDE SEQUENCE [LARGE SCALE GENOMIC DNA]</scope>
</reference>
<dbReference type="PANTHER" id="PTHR33116:SF67">
    <property type="entry name" value="REVERSE TRANSCRIPTASE"/>
    <property type="match status" value="1"/>
</dbReference>
<accession>A0A484LNM6</accession>
<dbReference type="SUPFAM" id="SSF56219">
    <property type="entry name" value="DNase I-like"/>
    <property type="match status" value="1"/>
</dbReference>
<gene>
    <name evidence="2" type="ORF">CCAM_LOCUS19705</name>
</gene>
<name>A0A484LNM6_9ASTE</name>
<evidence type="ECO:0000259" key="1">
    <source>
        <dbReference type="PROSITE" id="PS50878"/>
    </source>
</evidence>
<dbReference type="CDD" id="cd01650">
    <property type="entry name" value="RT_nLTR_like"/>
    <property type="match status" value="1"/>
</dbReference>
<protein>
    <recommendedName>
        <fullName evidence="1">Reverse transcriptase domain-containing protein</fullName>
    </recommendedName>
</protein>
<keyword evidence="3" id="KW-1185">Reference proteome</keyword>
<dbReference type="PANTHER" id="PTHR33116">
    <property type="entry name" value="REVERSE TRANSCRIPTASE ZINC-BINDING DOMAIN-CONTAINING PROTEIN-RELATED-RELATED"/>
    <property type="match status" value="1"/>
</dbReference>
<evidence type="ECO:0000313" key="3">
    <source>
        <dbReference type="Proteomes" id="UP000595140"/>
    </source>
</evidence>
<dbReference type="Pfam" id="PF03372">
    <property type="entry name" value="Exo_endo_phos"/>
    <property type="match status" value="1"/>
</dbReference>
<dbReference type="Gene3D" id="3.60.10.10">
    <property type="entry name" value="Endonuclease/exonuclease/phosphatase"/>
    <property type="match status" value="1"/>
</dbReference>
<dbReference type="Pfam" id="PF00078">
    <property type="entry name" value="RVT_1"/>
    <property type="match status" value="1"/>
</dbReference>
<dbReference type="PROSITE" id="PS50878">
    <property type="entry name" value="RT_POL"/>
    <property type="match status" value="1"/>
</dbReference>
<dbReference type="Proteomes" id="UP000595140">
    <property type="component" value="Unassembled WGS sequence"/>
</dbReference>
<organism evidence="2 3">
    <name type="scientific">Cuscuta campestris</name>
    <dbReference type="NCBI Taxonomy" id="132261"/>
    <lineage>
        <taxon>Eukaryota</taxon>
        <taxon>Viridiplantae</taxon>
        <taxon>Streptophyta</taxon>
        <taxon>Embryophyta</taxon>
        <taxon>Tracheophyta</taxon>
        <taxon>Spermatophyta</taxon>
        <taxon>Magnoliopsida</taxon>
        <taxon>eudicotyledons</taxon>
        <taxon>Gunneridae</taxon>
        <taxon>Pentapetalae</taxon>
        <taxon>asterids</taxon>
        <taxon>lamiids</taxon>
        <taxon>Solanales</taxon>
        <taxon>Convolvulaceae</taxon>
        <taxon>Cuscuteae</taxon>
        <taxon>Cuscuta</taxon>
        <taxon>Cuscuta subgen. Grammica</taxon>
        <taxon>Cuscuta sect. Cleistogrammica</taxon>
    </lineage>
</organism>
<dbReference type="OrthoDB" id="536038at2759"/>
<dbReference type="InterPro" id="IPR000477">
    <property type="entry name" value="RT_dom"/>
</dbReference>
<evidence type="ECO:0000313" key="2">
    <source>
        <dbReference type="EMBL" id="VFQ77929.1"/>
    </source>
</evidence>
<proteinExistence type="predicted"/>
<sequence>MIQSPSFEVSIIGHPLAVSVDPAPTLDQLEALLCNGSLRDDLIFKEKVFAQGDDSRYIRMDRLRKNDILFLFKREGDYLRWFSRRHWVINGISVAISKWSPDYSPTRESPIAPVWIKLEHYPVHLNDHGVLFKVASLFGKPIKLDSNTAIGVFPEQPRFCVERDTSLQFPSRLNVRLGCKDLWIPCKFENPPQFCSCCSIFGHNVNNCRKHKLSNLTGKAPAGEVGHKGAGFTEDLAGWTWVAIPKTGVPLPHAPPVVHTTYDQPSTSKQVKSHWSLLMPIIEDVNEDDALSQATPSPSHKHKSVPLPHHNSDDSLALVPYSSAPVVPCLASNLFSKDDYWLIFWNVCGVPSSIDRLISLKRIHTPSFFCLFEPKISASHISTYGLKLGFNNHLSSTNNKRWIFWDSSLLHLVSFDDEEQVTHCNFSMVNYSNSNLTISCVYGAHTVVERRQLWESLQGRSNLNHNWVVGGDFNAISSPSEFKGQCEPSALGMEELKSCIEACNLFCPDPSGGLFTWSGTRSRGKTWRRLDRVLVNLAFQSFFPTFYIHHLPKACSDHKAILFSCHSSLDRGPSSFRFLNAWIHHNRFLQVVKECWTKSSSCGGMHGLVAKLKDLKGCLREWNKNEFGNIFENLTMEDELATQTQQHYEADPTEANRALAQEANAKLLLATHREVAYWKQKANARWLESGDSNSKVFHAFANGKRRELAINHIISDDGLGLSTQTEICLEATTHFTKQIPSLDEVQQAVWDLDSSSASGPDGFNGLFFRSCWDIIKEDMLKASQEFFLGFPIPRAYGSTLISLIPKKDSPKRFDDYRPISLSTFMSKVNTKILSTRLKPLLPKLISSNQAAFQQGKSMADHILLAIEAAHNLDRKVFGGNMTIKIDIAKAFDNLRWDYLEAILKKGVKQGDPLSPLLFIIAGEGLSRMLNKSLEEGHIHPFNLGSVKMPGHLTYANDIMIFTKGDTINLLKLRKLLGDYSLDSGQVVNFTKSNFYVKTTTPVSQLANMSKSLAMEAGSLPFRYLGATICKGILRKPHCDHLVAHFDKHLLSWYSKTLNPMGRLILIKHVLSSIPLHVLTVHTIPASIINSLHSRMANFFWGSRNGARLHHWKSWTSLCQPSSSGGLGINDLGKMQVLHSINLWWRVNHDNGVWASLMRGIYVKKGDIKEKLTDSPTWKRICRVHALALSHYSGSSNPLLWHGKPFSPKNVLISIGDGLPCRLSCKYIWHSAQTPKLRIFQWKAFMGCLPFLDLAARFSDSLPSRCPLCKSHASLLFPQLARMELLRSPH</sequence>
<dbReference type="InterPro" id="IPR043502">
    <property type="entry name" value="DNA/RNA_pol_sf"/>
</dbReference>
<dbReference type="EMBL" id="OOIL02001745">
    <property type="protein sequence ID" value="VFQ77929.1"/>
    <property type="molecule type" value="Genomic_DNA"/>
</dbReference>
<feature type="domain" description="Reverse transcriptase" evidence="1">
    <location>
        <begin position="785"/>
        <end position="1028"/>
    </location>
</feature>